<proteinExistence type="predicted"/>
<dbReference type="GO" id="GO:0016020">
    <property type="term" value="C:membrane"/>
    <property type="evidence" value="ECO:0007669"/>
    <property type="project" value="InterPro"/>
</dbReference>
<evidence type="ECO:0000313" key="2">
    <source>
        <dbReference type="EMBL" id="RCW73469.1"/>
    </source>
</evidence>
<dbReference type="EMBL" id="QPJI01000002">
    <property type="protein sequence ID" value="RCW73469.1"/>
    <property type="molecule type" value="Genomic_DNA"/>
</dbReference>
<dbReference type="Pfam" id="PF03412">
    <property type="entry name" value="Peptidase_C39"/>
    <property type="match status" value="1"/>
</dbReference>
<feature type="region of interest" description="Disordered" evidence="1">
    <location>
        <begin position="1"/>
        <end position="27"/>
    </location>
</feature>
<accession>A0A368Y191</accession>
<dbReference type="Gene3D" id="3.90.70.10">
    <property type="entry name" value="Cysteine proteinases"/>
    <property type="match status" value="1"/>
</dbReference>
<evidence type="ECO:0000256" key="1">
    <source>
        <dbReference type="SAM" id="MobiDB-lite"/>
    </source>
</evidence>
<protein>
    <submittedName>
        <fullName evidence="2">Uncharacterized protein</fullName>
    </submittedName>
</protein>
<dbReference type="Proteomes" id="UP000253647">
    <property type="component" value="Unassembled WGS sequence"/>
</dbReference>
<name>A0A368Y191_MARNT</name>
<comment type="caution">
    <text evidence="2">The sequence shown here is derived from an EMBL/GenBank/DDBJ whole genome shotgun (WGS) entry which is preliminary data.</text>
</comment>
<dbReference type="GO" id="GO:0008233">
    <property type="term" value="F:peptidase activity"/>
    <property type="evidence" value="ECO:0007669"/>
    <property type="project" value="InterPro"/>
</dbReference>
<dbReference type="CDD" id="cd02423">
    <property type="entry name" value="Peptidase_C39G"/>
    <property type="match status" value="1"/>
</dbReference>
<dbReference type="GO" id="GO:0005524">
    <property type="term" value="F:ATP binding"/>
    <property type="evidence" value="ECO:0007669"/>
    <property type="project" value="InterPro"/>
</dbReference>
<dbReference type="RefSeq" id="WP_114433814.1">
    <property type="nucleotide sequence ID" value="NZ_QPJI01000002.1"/>
</dbReference>
<dbReference type="InterPro" id="IPR005074">
    <property type="entry name" value="Peptidase_C39"/>
</dbReference>
<dbReference type="AlphaFoldDB" id="A0A368Y191"/>
<dbReference type="PROSITE" id="PS50990">
    <property type="entry name" value="PEPTIDASE_C39"/>
    <property type="match status" value="1"/>
</dbReference>
<gene>
    <name evidence="2" type="ORF">DET61_102186</name>
</gene>
<evidence type="ECO:0000313" key="3">
    <source>
        <dbReference type="Proteomes" id="UP000253647"/>
    </source>
</evidence>
<reference evidence="2 3" key="1">
    <citation type="submission" date="2018-07" db="EMBL/GenBank/DDBJ databases">
        <title>Freshwater and sediment microbial communities from various areas in North America, analyzing microbe dynamics in response to fracking.</title>
        <authorList>
            <person name="Lamendella R."/>
        </authorList>
    </citation>
    <scope>NUCLEOTIDE SEQUENCE [LARGE SCALE GENOMIC DNA]</scope>
    <source>
        <strain evidence="2 3">105B</strain>
    </source>
</reference>
<dbReference type="GO" id="GO:0006508">
    <property type="term" value="P:proteolysis"/>
    <property type="evidence" value="ECO:0007669"/>
    <property type="project" value="InterPro"/>
</dbReference>
<organism evidence="2 3">
    <name type="scientific">Marinobacter nauticus</name>
    <name type="common">Marinobacter hydrocarbonoclasticus</name>
    <name type="synonym">Marinobacter aquaeolei</name>
    <dbReference type="NCBI Taxonomy" id="2743"/>
    <lineage>
        <taxon>Bacteria</taxon>
        <taxon>Pseudomonadati</taxon>
        <taxon>Pseudomonadota</taxon>
        <taxon>Gammaproteobacteria</taxon>
        <taxon>Pseudomonadales</taxon>
        <taxon>Marinobacteraceae</taxon>
        <taxon>Marinobacter</taxon>
    </lineage>
</organism>
<sequence length="261" mass="28847">MATNRIGNRQERSRQVRSATPVAPRRGGLSRRSLFRCCLVGVMAGMLSTAGHAGTVLVPGPAGDVPVSVTSFQNQRFSAVFQQEYDFSCGSAALASLLSFHYGDEVSEQEVFQGMWTLADQDKVRQQGFSMLDMKRYLESEGYLADGFRMPLAGLRDQVRVPVIALVTLGGYRHFVVIKGISDQEVLVGDPARGLKAYSWAEFQEHWDGSAFVIRSHLDMGRASFLDRDDWPGLARAPLFKGLGSPALGHTLPYWPSTQEW</sequence>